<dbReference type="OrthoDB" id="1594986at2759"/>
<feature type="compositionally biased region" description="Low complexity" evidence="1">
    <location>
        <begin position="413"/>
        <end position="423"/>
    </location>
</feature>
<gene>
    <name evidence="2" type="ORF">BGZ70_010130</name>
</gene>
<protein>
    <recommendedName>
        <fullName evidence="4">PB1 domain-containing protein</fullName>
    </recommendedName>
</protein>
<feature type="region of interest" description="Disordered" evidence="1">
    <location>
        <begin position="192"/>
        <end position="452"/>
    </location>
</feature>
<name>A0A9P6IZY1_MORAP</name>
<dbReference type="AlphaFoldDB" id="A0A9P6IZY1"/>
<evidence type="ECO:0000256" key="1">
    <source>
        <dbReference type="SAM" id="MobiDB-lite"/>
    </source>
</evidence>
<feature type="compositionally biased region" description="Low complexity" evidence="1">
    <location>
        <begin position="220"/>
        <end position="257"/>
    </location>
</feature>
<comment type="caution">
    <text evidence="2">The sequence shown here is derived from an EMBL/GenBank/DDBJ whole genome shotgun (WGS) entry which is preliminary data.</text>
</comment>
<evidence type="ECO:0008006" key="4">
    <source>
        <dbReference type="Google" id="ProtNLM"/>
    </source>
</evidence>
<organism evidence="2 3">
    <name type="scientific">Mortierella alpina</name>
    <name type="common">Oleaginous fungus</name>
    <name type="synonym">Mortierella renispora</name>
    <dbReference type="NCBI Taxonomy" id="64518"/>
    <lineage>
        <taxon>Eukaryota</taxon>
        <taxon>Fungi</taxon>
        <taxon>Fungi incertae sedis</taxon>
        <taxon>Mucoromycota</taxon>
        <taxon>Mortierellomycotina</taxon>
        <taxon>Mortierellomycetes</taxon>
        <taxon>Mortierellales</taxon>
        <taxon>Mortierellaceae</taxon>
        <taxon>Mortierella</taxon>
    </lineage>
</organism>
<dbReference type="Proteomes" id="UP000738359">
    <property type="component" value="Unassembled WGS sequence"/>
</dbReference>
<keyword evidence="3" id="KW-1185">Reference proteome</keyword>
<evidence type="ECO:0000313" key="2">
    <source>
        <dbReference type="EMBL" id="KAF9955744.1"/>
    </source>
</evidence>
<feature type="compositionally biased region" description="Polar residues" evidence="1">
    <location>
        <begin position="209"/>
        <end position="219"/>
    </location>
</feature>
<dbReference type="EMBL" id="JAAAHY010000886">
    <property type="protein sequence ID" value="KAF9955744.1"/>
    <property type="molecule type" value="Genomic_DNA"/>
</dbReference>
<sequence>MTSYEGLRKLTVGDKPVVIKWTNLRVPISQVPTYDELCFMVQRLFRAELSKDLDNLVLRYEDEDKATHPIVVPVEHLSKALVGLDEKQTITAVTGALADLHERIGSALQVIRSQHPTAATSAQGGLGTFAGAAVKSTFSNGAAAENHKAVDAKPLVLSAESLDQLLEPSKTLDPYFESKKKLLARQLSISSQSSTLPPAASPALGVNGGTPSVLSNATGQFHPSQQQQQQQSLPQHQQQQQQHGQQPVQSQQWTPQTAPVANGLSSSISSPAPMGGQQMQPLQQQPLPQQHQQYGQPFAQPQQQPYTQYTSAVVPQQQQQQPLQQVQQQQVQQRQPVPQQIHHQSQMQSQPGSEQPQTQVYAQPQVQQLQHQQQQLPQQQQQQQQQQLPQQPAQQQQQTPYMQPAYATGPYNQQQPQQRQQQQNATPFMRANMAYLPEQHTTPLAQGYASRA</sequence>
<proteinExistence type="predicted"/>
<reference evidence="2" key="1">
    <citation type="journal article" date="2020" name="Fungal Divers.">
        <title>Resolving the Mortierellaceae phylogeny through synthesis of multi-gene phylogenetics and phylogenomics.</title>
        <authorList>
            <person name="Vandepol N."/>
            <person name="Liber J."/>
            <person name="Desiro A."/>
            <person name="Na H."/>
            <person name="Kennedy M."/>
            <person name="Barry K."/>
            <person name="Grigoriev I.V."/>
            <person name="Miller A.N."/>
            <person name="O'Donnell K."/>
            <person name="Stajich J.E."/>
            <person name="Bonito G."/>
        </authorList>
    </citation>
    <scope>NUCLEOTIDE SEQUENCE</scope>
    <source>
        <strain evidence="2">CK1249</strain>
    </source>
</reference>
<evidence type="ECO:0000313" key="3">
    <source>
        <dbReference type="Proteomes" id="UP000738359"/>
    </source>
</evidence>
<feature type="compositionally biased region" description="Low complexity" evidence="1">
    <location>
        <begin position="271"/>
        <end position="404"/>
    </location>
</feature>
<accession>A0A9P6IZY1</accession>